<feature type="domain" description="Integrase catalytic" evidence="1">
    <location>
        <begin position="1"/>
        <end position="82"/>
    </location>
</feature>
<reference evidence="2" key="1">
    <citation type="journal article" date="1997" name="Nucleic Acids Res.">
        <title>tRNAscan-SE: a program for improved detection of transfer RNA genes in genomic sequence.</title>
        <authorList>
            <person name="Lowe T.M."/>
            <person name="Eddy S.R."/>
        </authorList>
    </citation>
    <scope>NUCLEOTIDE SEQUENCE [LARGE SCALE GENOMIC DNA]</scope>
    <source>
        <strain evidence="2">r\B97-61/B2</strain>
    </source>
</reference>
<dbReference type="InterPro" id="IPR012337">
    <property type="entry name" value="RNaseH-like_sf"/>
</dbReference>
<dbReference type="RefSeq" id="XP_017984298.1">
    <property type="nucleotide sequence ID" value="XM_018128809.1"/>
</dbReference>
<dbReference type="AlphaFoldDB" id="A0AB32X1N7"/>
<organism evidence="2 3">
    <name type="scientific">Theobroma cacao</name>
    <name type="common">Cacao</name>
    <name type="synonym">Cocoa</name>
    <dbReference type="NCBI Taxonomy" id="3641"/>
    <lineage>
        <taxon>Eukaryota</taxon>
        <taxon>Viridiplantae</taxon>
        <taxon>Streptophyta</taxon>
        <taxon>Embryophyta</taxon>
        <taxon>Tracheophyta</taxon>
        <taxon>Spermatophyta</taxon>
        <taxon>Magnoliopsida</taxon>
        <taxon>eudicotyledons</taxon>
        <taxon>Gunneridae</taxon>
        <taxon>Pentapetalae</taxon>
        <taxon>rosids</taxon>
        <taxon>malvids</taxon>
        <taxon>Malvales</taxon>
        <taxon>Malvaceae</taxon>
        <taxon>Byttnerioideae</taxon>
        <taxon>Theobroma</taxon>
    </lineage>
</organism>
<dbReference type="InterPro" id="IPR056924">
    <property type="entry name" value="SH3_Tf2-1"/>
</dbReference>
<evidence type="ECO:0000259" key="1">
    <source>
        <dbReference type="PROSITE" id="PS50994"/>
    </source>
</evidence>
<dbReference type="Proteomes" id="UP000694886">
    <property type="component" value="Chromosome 10"/>
</dbReference>
<dbReference type="PROSITE" id="PS50994">
    <property type="entry name" value="INTEGRASE"/>
    <property type="match status" value="1"/>
</dbReference>
<dbReference type="GO" id="GO:0015074">
    <property type="term" value="P:DNA integration"/>
    <property type="evidence" value="ECO:0007669"/>
    <property type="project" value="InterPro"/>
</dbReference>
<dbReference type="Pfam" id="PF24626">
    <property type="entry name" value="SH3_Tf2-1"/>
    <property type="match status" value="1"/>
</dbReference>
<dbReference type="Gramene" id="Tc10v2_t007430.1">
    <property type="protein sequence ID" value="Tc10v2_p007430.1"/>
    <property type="gene ID" value="Tc10v2_g007430"/>
</dbReference>
<dbReference type="InterPro" id="IPR036397">
    <property type="entry name" value="RNaseH_sf"/>
</dbReference>
<dbReference type="Gene3D" id="3.30.420.10">
    <property type="entry name" value="Ribonuclease H-like superfamily/Ribonuclease H"/>
    <property type="match status" value="1"/>
</dbReference>
<evidence type="ECO:0000313" key="2">
    <source>
        <dbReference type="Proteomes" id="UP000694886"/>
    </source>
</evidence>
<dbReference type="InterPro" id="IPR001584">
    <property type="entry name" value="Integrase_cat-core"/>
</dbReference>
<sequence length="225" mass="26152">MDFVTGLPRTSGGYDSIWVIVDRLTKSAHFLPVKTTYGATQYAQLYVDEIIRLHGIPVSIVSDKRAQFTSRFWQKLQEMKGLGISSRRSCLLKVSPMKGIMRFGKKGKLNPRYIGPFEILERVGAVAYRLALPLDLLNIHPMFHVLMLRKYNPDPSHVIWYETIQLNNDLTYEEQPVAILDRQVKKLCSKEIALVKVLWRNHTSEEVTWEAKEEMRTKYPHLFNM</sequence>
<dbReference type="GO" id="GO:0003676">
    <property type="term" value="F:nucleic acid binding"/>
    <property type="evidence" value="ECO:0007669"/>
    <property type="project" value="InterPro"/>
</dbReference>
<name>A0AB32X1N7_THECC</name>
<dbReference type="SUPFAM" id="SSF53098">
    <property type="entry name" value="Ribonuclease H-like"/>
    <property type="match status" value="1"/>
</dbReference>
<gene>
    <name evidence="3" type="primary">LOC108663597</name>
</gene>
<proteinExistence type="predicted"/>
<accession>A0AB32X1N7</accession>
<dbReference type="KEGG" id="tcc:108663597"/>
<dbReference type="GeneID" id="108663597"/>
<dbReference type="PANTHER" id="PTHR46148">
    <property type="entry name" value="CHROMO DOMAIN-CONTAINING PROTEIN"/>
    <property type="match status" value="1"/>
</dbReference>
<evidence type="ECO:0000313" key="3">
    <source>
        <dbReference type="RefSeq" id="XP_017984298.1"/>
    </source>
</evidence>
<dbReference type="PANTHER" id="PTHR46148:SF60">
    <property type="entry name" value="CHROMO DOMAIN-CONTAINING PROTEIN"/>
    <property type="match status" value="1"/>
</dbReference>
<reference evidence="3" key="2">
    <citation type="submission" date="2025-08" db="UniProtKB">
        <authorList>
            <consortium name="RefSeq"/>
        </authorList>
    </citation>
    <scope>IDENTIFICATION</scope>
</reference>
<protein>
    <submittedName>
        <fullName evidence="3">Uncharacterized protein LOC108663597</fullName>
    </submittedName>
</protein>